<dbReference type="PANTHER" id="PTHR42894:SF1">
    <property type="entry name" value="N-(5'-PHOSPHORIBOSYL)ANTHRANILATE ISOMERASE"/>
    <property type="match status" value="1"/>
</dbReference>
<dbReference type="Pfam" id="PF00697">
    <property type="entry name" value="PRAI"/>
    <property type="match status" value="1"/>
</dbReference>
<dbReference type="GO" id="GO:0004640">
    <property type="term" value="F:phosphoribosylanthranilate isomerase activity"/>
    <property type="evidence" value="ECO:0007669"/>
    <property type="project" value="UniProtKB-EC"/>
</dbReference>
<sequence>MSTAPRIKICGITNLADAELAVELGAWAVGCIMWDGSGRRCEQVDARTIATRLHRDVEVCGVYVNPTLDEVAGQVDALGFTMVQLHGDEGPSFCEELRRRTGARVIKAMQVVSGEQLNDLERFHHVDYHLLDTGHPDLRGGTGESWDWSLAAGRHSKLPLILSGGLDASNVAEAIGVIHPFAVDTASGTEASPGIKDAAKMLAFVDAVASTSPTSSEELPA</sequence>
<feature type="domain" description="N-(5'phosphoribosyl) anthranilate isomerase (PRAI)" evidence="7">
    <location>
        <begin position="7"/>
        <end position="206"/>
    </location>
</feature>
<keyword evidence="4" id="KW-0822">Tryptophan biosynthesis</keyword>
<dbReference type="InterPro" id="IPR001240">
    <property type="entry name" value="PRAI_dom"/>
</dbReference>
<evidence type="ECO:0000259" key="7">
    <source>
        <dbReference type="Pfam" id="PF00697"/>
    </source>
</evidence>
<keyword evidence="5" id="KW-0057">Aromatic amino acid biosynthesis</keyword>
<keyword evidence="3" id="KW-0028">Amino-acid biosynthesis</keyword>
<dbReference type="GO" id="GO:0000162">
    <property type="term" value="P:L-tryptophan biosynthetic process"/>
    <property type="evidence" value="ECO:0007669"/>
    <property type="project" value="UniProtKB-UniPathway"/>
</dbReference>
<gene>
    <name evidence="8" type="ORF">UFOPK3522_01240</name>
</gene>
<evidence type="ECO:0000256" key="2">
    <source>
        <dbReference type="ARBA" id="ARBA00012572"/>
    </source>
</evidence>
<evidence type="ECO:0000313" key="8">
    <source>
        <dbReference type="EMBL" id="CAB4346031.1"/>
    </source>
</evidence>
<dbReference type="AlphaFoldDB" id="A0A6J5ZUE7"/>
<comment type="pathway">
    <text evidence="1">Amino-acid biosynthesis; L-tryptophan biosynthesis; L-tryptophan from chorismate: step 3/5.</text>
</comment>
<organism evidence="8">
    <name type="scientific">freshwater metagenome</name>
    <dbReference type="NCBI Taxonomy" id="449393"/>
    <lineage>
        <taxon>unclassified sequences</taxon>
        <taxon>metagenomes</taxon>
        <taxon>ecological metagenomes</taxon>
    </lineage>
</organism>
<keyword evidence="6" id="KW-0413">Isomerase</keyword>
<name>A0A6J5ZUE7_9ZZZZ</name>
<dbReference type="PANTHER" id="PTHR42894">
    <property type="entry name" value="N-(5'-PHOSPHORIBOSYL)ANTHRANILATE ISOMERASE"/>
    <property type="match status" value="1"/>
</dbReference>
<accession>A0A6J5ZUE7</accession>
<dbReference type="UniPathway" id="UPA00035">
    <property type="reaction ID" value="UER00042"/>
</dbReference>
<dbReference type="EMBL" id="CAESAO010000121">
    <property type="protein sequence ID" value="CAB4346031.1"/>
    <property type="molecule type" value="Genomic_DNA"/>
</dbReference>
<dbReference type="HAMAP" id="MF_00135">
    <property type="entry name" value="PRAI"/>
    <property type="match status" value="1"/>
</dbReference>
<dbReference type="SUPFAM" id="SSF51366">
    <property type="entry name" value="Ribulose-phoshate binding barrel"/>
    <property type="match status" value="1"/>
</dbReference>
<evidence type="ECO:0000256" key="5">
    <source>
        <dbReference type="ARBA" id="ARBA00023141"/>
    </source>
</evidence>
<evidence type="ECO:0000256" key="3">
    <source>
        <dbReference type="ARBA" id="ARBA00022605"/>
    </source>
</evidence>
<dbReference type="InterPro" id="IPR044643">
    <property type="entry name" value="TrpF_fam"/>
</dbReference>
<evidence type="ECO:0000256" key="1">
    <source>
        <dbReference type="ARBA" id="ARBA00004664"/>
    </source>
</evidence>
<evidence type="ECO:0000256" key="6">
    <source>
        <dbReference type="ARBA" id="ARBA00023235"/>
    </source>
</evidence>
<dbReference type="EC" id="5.3.1.24" evidence="2"/>
<dbReference type="InterPro" id="IPR013785">
    <property type="entry name" value="Aldolase_TIM"/>
</dbReference>
<proteinExistence type="inferred from homology"/>
<protein>
    <recommendedName>
        <fullName evidence="2">phosphoribosylanthranilate isomerase</fullName>
        <ecNumber evidence="2">5.3.1.24</ecNumber>
    </recommendedName>
</protein>
<evidence type="ECO:0000256" key="4">
    <source>
        <dbReference type="ARBA" id="ARBA00022822"/>
    </source>
</evidence>
<reference evidence="8" key="1">
    <citation type="submission" date="2020-05" db="EMBL/GenBank/DDBJ databases">
        <authorList>
            <person name="Chiriac C."/>
            <person name="Salcher M."/>
            <person name="Ghai R."/>
            <person name="Kavagutti S V."/>
        </authorList>
    </citation>
    <scope>NUCLEOTIDE SEQUENCE</scope>
</reference>
<dbReference type="InterPro" id="IPR011060">
    <property type="entry name" value="RibuloseP-bd_barrel"/>
</dbReference>
<dbReference type="CDD" id="cd00405">
    <property type="entry name" value="PRAI"/>
    <property type="match status" value="1"/>
</dbReference>
<dbReference type="Gene3D" id="3.20.20.70">
    <property type="entry name" value="Aldolase class I"/>
    <property type="match status" value="1"/>
</dbReference>